<evidence type="ECO:0000313" key="3">
    <source>
        <dbReference type="EMBL" id="OYR64183.1"/>
    </source>
</evidence>
<evidence type="ECO:0000256" key="1">
    <source>
        <dbReference type="SAM" id="MobiDB-lite"/>
    </source>
</evidence>
<feature type="region of interest" description="Disordered" evidence="1">
    <location>
        <begin position="25"/>
        <end position="57"/>
    </location>
</feature>
<dbReference type="Proteomes" id="UP000215731">
    <property type="component" value="Unassembled WGS sequence"/>
</dbReference>
<evidence type="ECO:0000256" key="2">
    <source>
        <dbReference type="SAM" id="Phobius"/>
    </source>
</evidence>
<keyword evidence="2" id="KW-0472">Membrane</keyword>
<comment type="caution">
    <text evidence="3">The sequence shown here is derived from an EMBL/GenBank/DDBJ whole genome shotgun (WGS) entry which is preliminary data.</text>
</comment>
<reference evidence="3 4" key="1">
    <citation type="journal article" date="2014" name="Front. Microbiol.">
        <title>Population and genomic analysis of the genus Halorubrum.</title>
        <authorList>
            <person name="Fullmer M.S."/>
            <person name="Soucy S.M."/>
            <person name="Swithers K.S."/>
            <person name="Makkay A.M."/>
            <person name="Wheeler R."/>
            <person name="Ventosa A."/>
            <person name="Gogarten J.P."/>
            <person name="Papke R.T."/>
        </authorList>
    </citation>
    <scope>NUCLEOTIDE SEQUENCE [LARGE SCALE GENOMIC DNA]</scope>
    <source>
        <strain evidence="3 4">Ga36</strain>
    </source>
</reference>
<accession>A0A256J644</accession>
<dbReference type="EMBL" id="NHOZ01000052">
    <property type="protein sequence ID" value="OYR64183.1"/>
    <property type="molecule type" value="Genomic_DNA"/>
</dbReference>
<protein>
    <submittedName>
        <fullName evidence="3">Uncharacterized protein</fullName>
    </submittedName>
</protein>
<sequence>MSEPFGLGVGVIGLGAILLAIERDRGSKIDEESEDDEVATDGGTTRRGTPEEAAPEQPTVLNVEIVGDRMLASAERGDISLVVEAPAGTSEDELEAVLDEVPAKIERTADLFTGGDR</sequence>
<feature type="transmembrane region" description="Helical" evidence="2">
    <location>
        <begin position="6"/>
        <end position="21"/>
    </location>
</feature>
<dbReference type="AlphaFoldDB" id="A0A256J644"/>
<evidence type="ECO:0000313" key="4">
    <source>
        <dbReference type="Proteomes" id="UP000215731"/>
    </source>
</evidence>
<gene>
    <name evidence="3" type="ORF">DJ80_06015</name>
</gene>
<keyword evidence="2" id="KW-0812">Transmembrane</keyword>
<organism evidence="3 4">
    <name type="scientific">Halorubrum ezzemoulense</name>
    <name type="common">Halorubrum chaoviator</name>
    <dbReference type="NCBI Taxonomy" id="337243"/>
    <lineage>
        <taxon>Archaea</taxon>
        <taxon>Methanobacteriati</taxon>
        <taxon>Methanobacteriota</taxon>
        <taxon>Stenosarchaea group</taxon>
        <taxon>Halobacteria</taxon>
        <taxon>Halobacteriales</taxon>
        <taxon>Haloferacaceae</taxon>
        <taxon>Halorubrum</taxon>
    </lineage>
</organism>
<keyword evidence="2" id="KW-1133">Transmembrane helix</keyword>
<proteinExistence type="predicted"/>
<name>A0A256J644_HALEZ</name>